<evidence type="ECO:0000313" key="2">
    <source>
        <dbReference type="EMBL" id="CUX63205.1"/>
    </source>
</evidence>
<feature type="region of interest" description="Disordered" evidence="1">
    <location>
        <begin position="17"/>
        <end position="37"/>
    </location>
</feature>
<proteinExistence type="predicted"/>
<dbReference type="AlphaFoldDB" id="A0A1S7S660"/>
<protein>
    <submittedName>
        <fullName evidence="2">Uncharacterized protein</fullName>
    </submittedName>
</protein>
<gene>
    <name evidence="2" type="ORF">AGR3A_Lc70012</name>
</gene>
<accession>A0A1S7S660</accession>
<name>A0A1S7S660_9HYPH</name>
<evidence type="ECO:0000256" key="1">
    <source>
        <dbReference type="SAM" id="MobiDB-lite"/>
    </source>
</evidence>
<keyword evidence="3" id="KW-1185">Reference proteome</keyword>
<dbReference type="Proteomes" id="UP000191988">
    <property type="component" value="Unassembled WGS sequence"/>
</dbReference>
<reference evidence="3" key="1">
    <citation type="submission" date="2016-01" db="EMBL/GenBank/DDBJ databases">
        <authorList>
            <person name="Regsiter A."/>
            <person name="william w."/>
        </authorList>
    </citation>
    <scope>NUCLEOTIDE SEQUENCE [LARGE SCALE GENOMIC DNA]</scope>
    <source>
        <strain evidence="3">CFBP 6623</strain>
    </source>
</reference>
<dbReference type="EMBL" id="FBWK01000062">
    <property type="protein sequence ID" value="CUX63205.1"/>
    <property type="molecule type" value="Genomic_DNA"/>
</dbReference>
<dbReference type="STRING" id="1183432.AGR3A_Lc70012"/>
<sequence length="104" mass="11602">MLILEARSEAGSGCRAVRPVTGIGRKPSPPAPQGVAPWTLSPPLQKFKVISQRNGYLLGGKLLPKLAAHVRESMYRSHYAEPSDETFLDRPQRSCHRSHRRVVF</sequence>
<organism evidence="2 3">
    <name type="scientific">Agrobacterium tomkonis CFBP 6623</name>
    <dbReference type="NCBI Taxonomy" id="1183432"/>
    <lineage>
        <taxon>Bacteria</taxon>
        <taxon>Pseudomonadati</taxon>
        <taxon>Pseudomonadota</taxon>
        <taxon>Alphaproteobacteria</taxon>
        <taxon>Hyphomicrobiales</taxon>
        <taxon>Rhizobiaceae</taxon>
        <taxon>Rhizobium/Agrobacterium group</taxon>
        <taxon>Agrobacterium</taxon>
        <taxon>Agrobacterium tumefaciens complex</taxon>
    </lineage>
</organism>
<evidence type="ECO:0000313" key="3">
    <source>
        <dbReference type="Proteomes" id="UP000191988"/>
    </source>
</evidence>